<dbReference type="GO" id="GO:0000976">
    <property type="term" value="F:transcription cis-regulatory region binding"/>
    <property type="evidence" value="ECO:0007669"/>
    <property type="project" value="TreeGrafter"/>
</dbReference>
<dbReference type="PANTHER" id="PTHR30055:SF234">
    <property type="entry name" value="HTH-TYPE TRANSCRIPTIONAL REGULATOR BETI"/>
    <property type="match status" value="1"/>
</dbReference>
<sequence>MADVADDTRQQAILDSAFRAFATYGFRKTSMDDIAQGAGMSRPAVYLHFKNKEAIVTKLTELYYAAKSVAVAAALTKPGSVSDILKGAVHAQTEGMATILASPHGLEMLDTTKSMSSEIISQGEAKLARLYAEWLKREDQAGRVRLQMEADETAKTITATLKGLKASAIGAAEYETRVAQFAALIGAGLEVR</sequence>
<evidence type="ECO:0000256" key="2">
    <source>
        <dbReference type="ARBA" id="ARBA00023125"/>
    </source>
</evidence>
<dbReference type="Proteomes" id="UP000050786">
    <property type="component" value="Unassembled WGS sequence"/>
</dbReference>
<dbReference type="RefSeq" id="WP_058274363.1">
    <property type="nucleotide sequence ID" value="NZ_CYPS01000046.1"/>
</dbReference>
<evidence type="ECO:0000313" key="6">
    <source>
        <dbReference type="EMBL" id="CUH44380.1"/>
    </source>
</evidence>
<evidence type="ECO:0000256" key="3">
    <source>
        <dbReference type="ARBA" id="ARBA00023163"/>
    </source>
</evidence>
<dbReference type="FunFam" id="1.10.10.60:FF:000141">
    <property type="entry name" value="TetR family transcriptional regulator"/>
    <property type="match status" value="1"/>
</dbReference>
<accession>A0A0N7LP68</accession>
<dbReference type="PRINTS" id="PR00455">
    <property type="entry name" value="HTHTETR"/>
</dbReference>
<feature type="domain" description="HTH tetR-type" evidence="5">
    <location>
        <begin position="7"/>
        <end position="67"/>
    </location>
</feature>
<feature type="DNA-binding region" description="H-T-H motif" evidence="4">
    <location>
        <begin position="30"/>
        <end position="49"/>
    </location>
</feature>
<keyword evidence="3" id="KW-0804">Transcription</keyword>
<evidence type="ECO:0000256" key="4">
    <source>
        <dbReference type="PROSITE-ProRule" id="PRU00335"/>
    </source>
</evidence>
<keyword evidence="7" id="KW-1185">Reference proteome</keyword>
<dbReference type="InterPro" id="IPR050109">
    <property type="entry name" value="HTH-type_TetR-like_transc_reg"/>
</dbReference>
<dbReference type="InterPro" id="IPR001647">
    <property type="entry name" value="HTH_TetR"/>
</dbReference>
<dbReference type="InterPro" id="IPR009057">
    <property type="entry name" value="Homeodomain-like_sf"/>
</dbReference>
<gene>
    <name evidence="6" type="primary">ethR</name>
    <name evidence="6" type="ORF">RUM4293_03281</name>
</gene>
<dbReference type="Gene3D" id="1.10.357.10">
    <property type="entry name" value="Tetracycline Repressor, domain 2"/>
    <property type="match status" value="1"/>
</dbReference>
<evidence type="ECO:0000313" key="7">
    <source>
        <dbReference type="Proteomes" id="UP000050786"/>
    </source>
</evidence>
<dbReference type="SUPFAM" id="SSF46689">
    <property type="entry name" value="Homeodomain-like"/>
    <property type="match status" value="1"/>
</dbReference>
<dbReference type="PROSITE" id="PS50977">
    <property type="entry name" value="HTH_TETR_2"/>
    <property type="match status" value="1"/>
</dbReference>
<keyword evidence="1" id="KW-0805">Transcription regulation</keyword>
<organism evidence="6 7">
    <name type="scientific">Ruegeria atlantica</name>
    <dbReference type="NCBI Taxonomy" id="81569"/>
    <lineage>
        <taxon>Bacteria</taxon>
        <taxon>Pseudomonadati</taxon>
        <taxon>Pseudomonadota</taxon>
        <taxon>Alphaproteobacteria</taxon>
        <taxon>Rhodobacterales</taxon>
        <taxon>Roseobacteraceae</taxon>
        <taxon>Ruegeria</taxon>
    </lineage>
</organism>
<proteinExistence type="predicted"/>
<dbReference type="EMBL" id="CYPS01000046">
    <property type="protein sequence ID" value="CUH44380.1"/>
    <property type="molecule type" value="Genomic_DNA"/>
</dbReference>
<protein>
    <submittedName>
        <fullName evidence="6">HTH-type transcriptional regulator EthR</fullName>
    </submittedName>
</protein>
<dbReference type="PANTHER" id="PTHR30055">
    <property type="entry name" value="HTH-TYPE TRANSCRIPTIONAL REGULATOR RUTR"/>
    <property type="match status" value="1"/>
</dbReference>
<evidence type="ECO:0000256" key="1">
    <source>
        <dbReference type="ARBA" id="ARBA00023015"/>
    </source>
</evidence>
<evidence type="ECO:0000259" key="5">
    <source>
        <dbReference type="PROSITE" id="PS50977"/>
    </source>
</evidence>
<reference evidence="7" key="1">
    <citation type="submission" date="2015-09" db="EMBL/GenBank/DDBJ databases">
        <authorList>
            <person name="Rodrigo-Torres L."/>
            <person name="Arahal D.R."/>
        </authorList>
    </citation>
    <scope>NUCLEOTIDE SEQUENCE [LARGE SCALE GENOMIC DNA]</scope>
    <source>
        <strain evidence="7">CECT 4293</strain>
    </source>
</reference>
<keyword evidence="2 4" id="KW-0238">DNA-binding</keyword>
<name>A0A0N7LP68_9RHOB</name>
<dbReference type="Pfam" id="PF00440">
    <property type="entry name" value="TetR_N"/>
    <property type="match status" value="1"/>
</dbReference>
<dbReference type="GO" id="GO:0003700">
    <property type="term" value="F:DNA-binding transcription factor activity"/>
    <property type="evidence" value="ECO:0007669"/>
    <property type="project" value="TreeGrafter"/>
</dbReference>
<dbReference type="AlphaFoldDB" id="A0A0N7LP68"/>